<dbReference type="Proteomes" id="UP000188879">
    <property type="component" value="Unassembled WGS sequence"/>
</dbReference>
<dbReference type="NCBIfam" id="TIGR02727">
    <property type="entry name" value="MTHFS_bact"/>
    <property type="match status" value="1"/>
</dbReference>
<proteinExistence type="inferred from homology"/>
<dbReference type="SUPFAM" id="SSF100950">
    <property type="entry name" value="NagB/RpiA/CoA transferase-like"/>
    <property type="match status" value="1"/>
</dbReference>
<dbReference type="GO" id="GO:0030272">
    <property type="term" value="F:5-formyltetrahydrofolate cyclo-ligase activity"/>
    <property type="evidence" value="ECO:0007669"/>
    <property type="project" value="UniProtKB-EC"/>
</dbReference>
<keyword evidence="7" id="KW-1185">Reference proteome</keyword>
<evidence type="ECO:0000256" key="3">
    <source>
        <dbReference type="ARBA" id="ARBA00022840"/>
    </source>
</evidence>
<gene>
    <name evidence="6" type="ORF">BKE38_05470</name>
</gene>
<feature type="binding site" evidence="4">
    <location>
        <begin position="22"/>
        <end position="26"/>
    </location>
    <ligand>
        <name>ATP</name>
        <dbReference type="ChEBI" id="CHEBI:30616"/>
    </ligand>
</feature>
<dbReference type="InterPro" id="IPR037171">
    <property type="entry name" value="NagB/RpiA_transferase-like"/>
</dbReference>
<keyword evidence="5" id="KW-0479">Metal-binding</keyword>
<feature type="binding site" evidence="4">
    <location>
        <position position="70"/>
    </location>
    <ligand>
        <name>substrate</name>
    </ligand>
</feature>
<evidence type="ECO:0000313" key="6">
    <source>
        <dbReference type="EMBL" id="ONG56674.1"/>
    </source>
</evidence>
<dbReference type="InterPro" id="IPR024185">
    <property type="entry name" value="FTHF_cligase-like_sf"/>
</dbReference>
<dbReference type="InterPro" id="IPR002698">
    <property type="entry name" value="FTHF_cligase"/>
</dbReference>
<dbReference type="PANTHER" id="PTHR23407">
    <property type="entry name" value="ATPASE INHIBITOR/5-FORMYLTETRAHYDROFOLATE CYCLO-LIGASE"/>
    <property type="match status" value="1"/>
</dbReference>
<dbReference type="AlphaFoldDB" id="A0A1V2H5M8"/>
<dbReference type="GO" id="GO:0009396">
    <property type="term" value="P:folic acid-containing compound biosynthetic process"/>
    <property type="evidence" value="ECO:0007669"/>
    <property type="project" value="TreeGrafter"/>
</dbReference>
<dbReference type="Pfam" id="PF01812">
    <property type="entry name" value="5-FTHF_cyc-lig"/>
    <property type="match status" value="1"/>
</dbReference>
<evidence type="ECO:0000313" key="7">
    <source>
        <dbReference type="Proteomes" id="UP000188879"/>
    </source>
</evidence>
<keyword evidence="5" id="KW-0460">Magnesium</keyword>
<accession>A0A1V2H5M8</accession>
<comment type="similarity">
    <text evidence="1 5">Belongs to the 5-formyltetrahydrofolate cyclo-ligase family.</text>
</comment>
<sequence>MVAPHLIPPALAEDPPQLAAAKAALRQSALLARGTLDPAGAGEALAEIILAACPPPPGAIIGGFWPMGAEIDVLPVLRRLDALGHALALPVTPPRGKPLEFRAWRFGEALVPGRFGTSIPAGGEVVAPNWLLVPLLAFDRTGARLGYGGGYYDRTLAGLPGARGIGVAFAAQEVAQVPTGAHDFPLFGIATEAGFIPTERS</sequence>
<dbReference type="EMBL" id="MLCO01000037">
    <property type="protein sequence ID" value="ONG56674.1"/>
    <property type="molecule type" value="Genomic_DNA"/>
</dbReference>
<feature type="binding site" evidence="4">
    <location>
        <begin position="144"/>
        <end position="152"/>
    </location>
    <ligand>
        <name>ATP</name>
        <dbReference type="ChEBI" id="CHEBI:30616"/>
    </ligand>
</feature>
<reference evidence="6 7" key="1">
    <citation type="submission" date="2016-10" db="EMBL/GenBank/DDBJ databases">
        <title>Draft Genome sequence of Roseomonas sp. strain M3.</title>
        <authorList>
            <person name="Subhash Y."/>
            <person name="Lee S."/>
        </authorList>
    </citation>
    <scope>NUCLEOTIDE SEQUENCE [LARGE SCALE GENOMIC DNA]</scope>
    <source>
        <strain evidence="6 7">M3</strain>
    </source>
</reference>
<protein>
    <recommendedName>
        <fullName evidence="5">5-formyltetrahydrofolate cyclo-ligase</fullName>
        <ecNumber evidence="5">6.3.3.2</ecNumber>
    </recommendedName>
</protein>
<dbReference type="OrthoDB" id="9801938at2"/>
<comment type="catalytic activity">
    <reaction evidence="5">
        <text>(6S)-5-formyl-5,6,7,8-tetrahydrofolate + ATP = (6R)-5,10-methenyltetrahydrofolate + ADP + phosphate</text>
        <dbReference type="Rhea" id="RHEA:10488"/>
        <dbReference type="ChEBI" id="CHEBI:30616"/>
        <dbReference type="ChEBI" id="CHEBI:43474"/>
        <dbReference type="ChEBI" id="CHEBI:57455"/>
        <dbReference type="ChEBI" id="CHEBI:57457"/>
        <dbReference type="ChEBI" id="CHEBI:456216"/>
        <dbReference type="EC" id="6.3.3.2"/>
    </reaction>
</comment>
<keyword evidence="6" id="KW-0436">Ligase</keyword>
<dbReference type="PANTHER" id="PTHR23407:SF1">
    <property type="entry name" value="5-FORMYLTETRAHYDROFOLATE CYCLO-LIGASE"/>
    <property type="match status" value="1"/>
</dbReference>
<evidence type="ECO:0000256" key="1">
    <source>
        <dbReference type="ARBA" id="ARBA00010638"/>
    </source>
</evidence>
<dbReference type="GO" id="GO:0005524">
    <property type="term" value="F:ATP binding"/>
    <property type="evidence" value="ECO:0007669"/>
    <property type="project" value="UniProtKB-KW"/>
</dbReference>
<evidence type="ECO:0000256" key="2">
    <source>
        <dbReference type="ARBA" id="ARBA00022741"/>
    </source>
</evidence>
<keyword evidence="2 4" id="KW-0547">Nucleotide-binding</keyword>
<dbReference type="GO" id="GO:0046872">
    <property type="term" value="F:metal ion binding"/>
    <property type="evidence" value="ECO:0007669"/>
    <property type="project" value="UniProtKB-KW"/>
</dbReference>
<dbReference type="PIRSF" id="PIRSF006806">
    <property type="entry name" value="FTHF_cligase"/>
    <property type="match status" value="1"/>
</dbReference>
<comment type="cofactor">
    <cofactor evidence="5">
        <name>Mg(2+)</name>
        <dbReference type="ChEBI" id="CHEBI:18420"/>
    </cofactor>
</comment>
<dbReference type="GO" id="GO:0035999">
    <property type="term" value="P:tetrahydrofolate interconversion"/>
    <property type="evidence" value="ECO:0007669"/>
    <property type="project" value="TreeGrafter"/>
</dbReference>
<evidence type="ECO:0000256" key="5">
    <source>
        <dbReference type="RuleBase" id="RU361279"/>
    </source>
</evidence>
<organism evidence="6 7">
    <name type="scientific">Teichococcus deserti</name>
    <dbReference type="NCBI Taxonomy" id="1817963"/>
    <lineage>
        <taxon>Bacteria</taxon>
        <taxon>Pseudomonadati</taxon>
        <taxon>Pseudomonadota</taxon>
        <taxon>Alphaproteobacteria</taxon>
        <taxon>Acetobacterales</taxon>
        <taxon>Roseomonadaceae</taxon>
        <taxon>Roseomonas</taxon>
    </lineage>
</organism>
<dbReference type="Gene3D" id="3.40.50.10420">
    <property type="entry name" value="NagB/RpiA/CoA transferase-like"/>
    <property type="match status" value="1"/>
</dbReference>
<comment type="caution">
    <text evidence="6">The sequence shown here is derived from an EMBL/GenBank/DDBJ whole genome shotgun (WGS) entry which is preliminary data.</text>
</comment>
<dbReference type="EC" id="6.3.3.2" evidence="5"/>
<evidence type="ECO:0000256" key="4">
    <source>
        <dbReference type="PIRSR" id="PIRSR006806-1"/>
    </source>
</evidence>
<name>A0A1V2H5M8_9PROT</name>
<keyword evidence="3 4" id="KW-0067">ATP-binding</keyword>